<keyword evidence="3" id="KW-1185">Reference proteome</keyword>
<dbReference type="RefSeq" id="WP_222823521.1">
    <property type="nucleotide sequence ID" value="NZ_JAHWXP010000001.1"/>
</dbReference>
<evidence type="ECO:0000259" key="1">
    <source>
        <dbReference type="Pfam" id="PF07238"/>
    </source>
</evidence>
<dbReference type="Proteomes" id="UP000759298">
    <property type="component" value="Unassembled WGS sequence"/>
</dbReference>
<proteinExistence type="predicted"/>
<protein>
    <submittedName>
        <fullName evidence="2">PilZ domain-containing protein</fullName>
    </submittedName>
</protein>
<feature type="domain" description="PilZ" evidence="1">
    <location>
        <begin position="15"/>
        <end position="92"/>
    </location>
</feature>
<name>A0ABS7PB85_9SPHN</name>
<organism evidence="2 3">
    <name type="scientific">Alteriqipengyuania abyssalis</name>
    <dbReference type="NCBI Taxonomy" id="2860200"/>
    <lineage>
        <taxon>Bacteria</taxon>
        <taxon>Pseudomonadati</taxon>
        <taxon>Pseudomonadota</taxon>
        <taxon>Alphaproteobacteria</taxon>
        <taxon>Sphingomonadales</taxon>
        <taxon>Erythrobacteraceae</taxon>
        <taxon>Alteriqipengyuania</taxon>
    </lineage>
</organism>
<dbReference type="Gene3D" id="2.40.10.220">
    <property type="entry name" value="predicted glycosyltransferase like domains"/>
    <property type="match status" value="1"/>
</dbReference>
<accession>A0ABS7PB85</accession>
<dbReference type="SUPFAM" id="SSF141371">
    <property type="entry name" value="PilZ domain-like"/>
    <property type="match status" value="1"/>
</dbReference>
<sequence length="119" mass="12799">MVALKHGYADAVQEDRCAPRTKLAIPAQLRVSGGGTFRTVVHDLSIAGFSASSIGRLHPEQACWLTLPGLQSIEARVVWWNHSIAGAAFENMLAAEVLDDLLSVWRAPKGGGVTRSCLF</sequence>
<comment type="caution">
    <text evidence="2">The sequence shown here is derived from an EMBL/GenBank/DDBJ whole genome shotgun (WGS) entry which is preliminary data.</text>
</comment>
<reference evidence="2 3" key="1">
    <citation type="submission" date="2021-07" db="EMBL/GenBank/DDBJ databases">
        <title>Alteriqipengyuania abyssalis NZ-12B nov, sp.nov isolated from deep sea sponge in pacific ocean.</title>
        <authorList>
            <person name="Tareen S."/>
            <person name="Wink J."/>
        </authorList>
    </citation>
    <scope>NUCLEOTIDE SEQUENCE [LARGE SCALE GENOMIC DNA]</scope>
    <source>
        <strain evidence="2 3">NZ-12B</strain>
    </source>
</reference>
<evidence type="ECO:0000313" key="3">
    <source>
        <dbReference type="Proteomes" id="UP000759298"/>
    </source>
</evidence>
<evidence type="ECO:0000313" key="2">
    <source>
        <dbReference type="EMBL" id="MBY8335753.1"/>
    </source>
</evidence>
<gene>
    <name evidence="2" type="ORF">KYN89_01705</name>
</gene>
<dbReference type="EMBL" id="JAHWXP010000001">
    <property type="protein sequence ID" value="MBY8335753.1"/>
    <property type="molecule type" value="Genomic_DNA"/>
</dbReference>
<dbReference type="InterPro" id="IPR009875">
    <property type="entry name" value="PilZ_domain"/>
</dbReference>
<dbReference type="Pfam" id="PF07238">
    <property type="entry name" value="PilZ"/>
    <property type="match status" value="1"/>
</dbReference>